<reference evidence="2" key="1">
    <citation type="journal article" date="2023" name="Front. Plant Sci.">
        <title>Chromosomal-level genome assembly of Melastoma candidum provides insights into trichome evolution.</title>
        <authorList>
            <person name="Zhong Y."/>
            <person name="Wu W."/>
            <person name="Sun C."/>
            <person name="Zou P."/>
            <person name="Liu Y."/>
            <person name="Dai S."/>
            <person name="Zhou R."/>
        </authorList>
    </citation>
    <scope>NUCLEOTIDE SEQUENCE [LARGE SCALE GENOMIC DNA]</scope>
</reference>
<sequence length="161" mass="18037">MDSVSVSPSRKKPLPLGRKRDPDMRRVFDYFDENGDGRISPLELRSCIRAMGGILTAEEAESAVRWSDADGDGLLGFEEFVKLVEGCGGEEEQRKDLREAFGMYATDGRDASGRITPASLKRMLSRLGEKRSIEDCKAMIRAFDLDGDGVLCFDEFRVMMR</sequence>
<name>A0ACB9R9A4_9MYRT</name>
<proteinExistence type="predicted"/>
<dbReference type="EMBL" id="CM042883">
    <property type="protein sequence ID" value="KAI4374846.1"/>
    <property type="molecule type" value="Genomic_DNA"/>
</dbReference>
<dbReference type="Proteomes" id="UP001057402">
    <property type="component" value="Chromosome 4"/>
</dbReference>
<comment type="caution">
    <text evidence="1">The sequence shown here is derived from an EMBL/GenBank/DDBJ whole genome shotgun (WGS) entry which is preliminary data.</text>
</comment>
<evidence type="ECO:0000313" key="2">
    <source>
        <dbReference type="Proteomes" id="UP001057402"/>
    </source>
</evidence>
<accession>A0ACB9R9A4</accession>
<evidence type="ECO:0000313" key="1">
    <source>
        <dbReference type="EMBL" id="KAI4374846.1"/>
    </source>
</evidence>
<organism evidence="1 2">
    <name type="scientific">Melastoma candidum</name>
    <dbReference type="NCBI Taxonomy" id="119954"/>
    <lineage>
        <taxon>Eukaryota</taxon>
        <taxon>Viridiplantae</taxon>
        <taxon>Streptophyta</taxon>
        <taxon>Embryophyta</taxon>
        <taxon>Tracheophyta</taxon>
        <taxon>Spermatophyta</taxon>
        <taxon>Magnoliopsida</taxon>
        <taxon>eudicotyledons</taxon>
        <taxon>Gunneridae</taxon>
        <taxon>Pentapetalae</taxon>
        <taxon>rosids</taxon>
        <taxon>malvids</taxon>
        <taxon>Myrtales</taxon>
        <taxon>Melastomataceae</taxon>
        <taxon>Melastomatoideae</taxon>
        <taxon>Melastomateae</taxon>
        <taxon>Melastoma</taxon>
    </lineage>
</organism>
<keyword evidence="2" id="KW-1185">Reference proteome</keyword>
<protein>
    <submittedName>
        <fullName evidence="1">Uncharacterized protein</fullName>
    </submittedName>
</protein>
<gene>
    <name evidence="1" type="ORF">MLD38_012792</name>
</gene>